<sequence>MASYKRSSSPFLKIAKKFNCFYINGLPKRHCKPFVVEGHQVGLVRPDIMVELLRYPEVFIVRPDSVELNPAFRDFDERTARVEQVLQECRANNTFVTLKGWRNECYNVHSVLTDPPLLRMDRSATCLFGIRNYGVTVNGFVHDSTRGLCMWLQRRSPTKETWPGKWDNMVSGGLSVGYGVIETAIKEAQEEAGIPENMLKDIRPAGAVSFFFESERGLFPNTEYVFDLKLPSDFIPKNNDGEVETFDLLSINELKEMIASPDFKTTSSPIVIDFLVRHGVISPETGGLGRIKEPNYAQLLELLHIIGTYHTTLCTSALAGKGNLLE</sequence>
<proteinExistence type="predicted"/>
<organism evidence="2 3">
    <name type="scientific">Megalurothrips usitatus</name>
    <name type="common">bean blossom thrips</name>
    <dbReference type="NCBI Taxonomy" id="439358"/>
    <lineage>
        <taxon>Eukaryota</taxon>
        <taxon>Metazoa</taxon>
        <taxon>Ecdysozoa</taxon>
        <taxon>Arthropoda</taxon>
        <taxon>Hexapoda</taxon>
        <taxon>Insecta</taxon>
        <taxon>Pterygota</taxon>
        <taxon>Neoptera</taxon>
        <taxon>Paraneoptera</taxon>
        <taxon>Thysanoptera</taxon>
        <taxon>Terebrantia</taxon>
        <taxon>Thripoidea</taxon>
        <taxon>Thripidae</taxon>
        <taxon>Megalurothrips</taxon>
    </lineage>
</organism>
<dbReference type="Proteomes" id="UP001075354">
    <property type="component" value="Chromosome 12"/>
</dbReference>
<accession>A0AAV7XBN8</accession>
<name>A0AAV7XBN8_9NEOP</name>
<dbReference type="Gene3D" id="3.90.79.10">
    <property type="entry name" value="Nucleoside Triphosphate Pyrophosphohydrolase"/>
    <property type="match status" value="1"/>
</dbReference>
<gene>
    <name evidence="2" type="ORF">ONE63_002362</name>
</gene>
<dbReference type="FunFam" id="3.90.79.10:FF:000019">
    <property type="entry name" value="Thiamin pyrophosphokinase, putative"/>
    <property type="match status" value="1"/>
</dbReference>
<dbReference type="SUPFAM" id="SSF55811">
    <property type="entry name" value="Nudix"/>
    <property type="match status" value="1"/>
</dbReference>
<dbReference type="AlphaFoldDB" id="A0AAV7XBN8"/>
<evidence type="ECO:0000259" key="1">
    <source>
        <dbReference type="PROSITE" id="PS51462"/>
    </source>
</evidence>
<dbReference type="PROSITE" id="PS51462">
    <property type="entry name" value="NUDIX"/>
    <property type="match status" value="1"/>
</dbReference>
<dbReference type="Pfam" id="PF00293">
    <property type="entry name" value="NUDIX"/>
    <property type="match status" value="1"/>
</dbReference>
<evidence type="ECO:0000313" key="3">
    <source>
        <dbReference type="Proteomes" id="UP001075354"/>
    </source>
</evidence>
<dbReference type="InterPro" id="IPR000086">
    <property type="entry name" value="NUDIX_hydrolase_dom"/>
</dbReference>
<reference evidence="2" key="1">
    <citation type="submission" date="2022-12" db="EMBL/GenBank/DDBJ databases">
        <title>Chromosome-level genome assembly of the bean flower thrips Megalurothrips usitatus.</title>
        <authorList>
            <person name="Ma L."/>
            <person name="Liu Q."/>
            <person name="Li H."/>
            <person name="Cai W."/>
        </authorList>
    </citation>
    <scope>NUCLEOTIDE SEQUENCE</scope>
    <source>
        <strain evidence="2">Cailab_2022a</strain>
    </source>
</reference>
<dbReference type="PANTHER" id="PTHR13622:SF8">
    <property type="entry name" value="THIAMIN PYROPHOSPHOKINASE 1"/>
    <property type="match status" value="1"/>
</dbReference>
<keyword evidence="3" id="KW-1185">Reference proteome</keyword>
<dbReference type="InterPro" id="IPR031804">
    <property type="entry name" value="DUF4743"/>
</dbReference>
<dbReference type="EMBL" id="JAPTSV010000012">
    <property type="protein sequence ID" value="KAJ1522046.1"/>
    <property type="molecule type" value="Genomic_DNA"/>
</dbReference>
<dbReference type="InterPro" id="IPR015797">
    <property type="entry name" value="NUDIX_hydrolase-like_dom_sf"/>
</dbReference>
<dbReference type="Pfam" id="PF15916">
    <property type="entry name" value="DUF4743"/>
    <property type="match status" value="1"/>
</dbReference>
<comment type="caution">
    <text evidence="2">The sequence shown here is derived from an EMBL/GenBank/DDBJ whole genome shotgun (WGS) entry which is preliminary data.</text>
</comment>
<dbReference type="GO" id="GO:0044715">
    <property type="term" value="F:8-oxo-dGDP phosphatase activity"/>
    <property type="evidence" value="ECO:0007669"/>
    <property type="project" value="TreeGrafter"/>
</dbReference>
<protein>
    <recommendedName>
        <fullName evidence="1">Nudix hydrolase domain-containing protein</fullName>
    </recommendedName>
</protein>
<evidence type="ECO:0000313" key="2">
    <source>
        <dbReference type="EMBL" id="KAJ1522046.1"/>
    </source>
</evidence>
<dbReference type="PANTHER" id="PTHR13622">
    <property type="entry name" value="THIAMIN PYROPHOSPHOKINASE"/>
    <property type="match status" value="1"/>
</dbReference>
<feature type="domain" description="Nudix hydrolase" evidence="1">
    <location>
        <begin position="132"/>
        <end position="271"/>
    </location>
</feature>
<dbReference type="CDD" id="cd03676">
    <property type="entry name" value="NUDIX_Tnr3_like"/>
    <property type="match status" value="1"/>
</dbReference>